<feature type="region of interest" description="Disordered" evidence="1">
    <location>
        <begin position="146"/>
        <end position="181"/>
    </location>
</feature>
<dbReference type="PANTHER" id="PTHR33284:SF1">
    <property type="entry name" value="RIBOSOMAL PROTEIN L25_GLN-TRNA SYNTHETASE, ANTI-CODON-BINDING DOMAIN-CONTAINING PROTEIN"/>
    <property type="match status" value="1"/>
</dbReference>
<reference evidence="3 4" key="1">
    <citation type="journal article" date="2021" name="Sci. Rep.">
        <title>Genome sequencing of the multicellular alga Astrephomene provides insights into convergent evolution of germ-soma differentiation.</title>
        <authorList>
            <person name="Yamashita S."/>
            <person name="Yamamoto K."/>
            <person name="Matsuzaki R."/>
            <person name="Suzuki S."/>
            <person name="Yamaguchi H."/>
            <person name="Hirooka S."/>
            <person name="Minakuchi Y."/>
            <person name="Miyagishima S."/>
            <person name="Kawachi M."/>
            <person name="Toyoda A."/>
            <person name="Nozaki H."/>
        </authorList>
    </citation>
    <scope>NUCLEOTIDE SEQUENCE [LARGE SCALE GENOMIC DNA]</scope>
    <source>
        <strain evidence="3 4">NIES-4017</strain>
    </source>
</reference>
<keyword evidence="4" id="KW-1185">Reference proteome</keyword>
<accession>A0AAD3DZG6</accession>
<dbReference type="GO" id="GO:0022625">
    <property type="term" value="C:cytosolic large ribosomal subunit"/>
    <property type="evidence" value="ECO:0007669"/>
    <property type="project" value="TreeGrafter"/>
</dbReference>
<dbReference type="Gene3D" id="2.170.120.20">
    <property type="entry name" value="Ribosomal protein L25, beta domain"/>
    <property type="match status" value="1"/>
</dbReference>
<evidence type="ECO:0000259" key="2">
    <source>
        <dbReference type="Pfam" id="PF14693"/>
    </source>
</evidence>
<protein>
    <recommendedName>
        <fullName evidence="2">Large ribosomal subunit protein bL25 beta domain-containing protein</fullName>
    </recommendedName>
</protein>
<evidence type="ECO:0000313" key="4">
    <source>
        <dbReference type="Proteomes" id="UP001054857"/>
    </source>
</evidence>
<feature type="domain" description="Large ribosomal subunit protein bL25 beta" evidence="2">
    <location>
        <begin position="292"/>
        <end position="373"/>
    </location>
</feature>
<comment type="caution">
    <text evidence="3">The sequence shown here is derived from an EMBL/GenBank/DDBJ whole genome shotgun (WGS) entry which is preliminary data.</text>
</comment>
<evidence type="ECO:0000313" key="3">
    <source>
        <dbReference type="EMBL" id="GFR49478.1"/>
    </source>
</evidence>
<dbReference type="GO" id="GO:0006412">
    <property type="term" value="P:translation"/>
    <property type="evidence" value="ECO:0007669"/>
    <property type="project" value="InterPro"/>
</dbReference>
<dbReference type="InterPro" id="IPR011035">
    <property type="entry name" value="Ribosomal_bL25/Gln-tRNA_synth"/>
</dbReference>
<feature type="compositionally biased region" description="Low complexity" evidence="1">
    <location>
        <begin position="156"/>
        <end position="171"/>
    </location>
</feature>
<name>A0AAD3DZG6_9CHLO</name>
<feature type="compositionally biased region" description="Low complexity" evidence="1">
    <location>
        <begin position="229"/>
        <end position="251"/>
    </location>
</feature>
<dbReference type="GO" id="GO:0008097">
    <property type="term" value="F:5S rRNA binding"/>
    <property type="evidence" value="ECO:0007669"/>
    <property type="project" value="TreeGrafter"/>
</dbReference>
<gene>
    <name evidence="3" type="ORF">Agub_g11417</name>
</gene>
<dbReference type="EMBL" id="BMAR01000030">
    <property type="protein sequence ID" value="GFR49478.1"/>
    <property type="molecule type" value="Genomic_DNA"/>
</dbReference>
<organism evidence="3 4">
    <name type="scientific">Astrephomene gubernaculifera</name>
    <dbReference type="NCBI Taxonomy" id="47775"/>
    <lineage>
        <taxon>Eukaryota</taxon>
        <taxon>Viridiplantae</taxon>
        <taxon>Chlorophyta</taxon>
        <taxon>core chlorophytes</taxon>
        <taxon>Chlorophyceae</taxon>
        <taxon>CS clade</taxon>
        <taxon>Chlamydomonadales</taxon>
        <taxon>Astrephomenaceae</taxon>
        <taxon>Astrephomene</taxon>
    </lineage>
</organism>
<evidence type="ECO:0000256" key="1">
    <source>
        <dbReference type="SAM" id="MobiDB-lite"/>
    </source>
</evidence>
<dbReference type="GO" id="GO:0003735">
    <property type="term" value="F:structural constituent of ribosome"/>
    <property type="evidence" value="ECO:0007669"/>
    <property type="project" value="InterPro"/>
</dbReference>
<dbReference type="SUPFAM" id="SSF50715">
    <property type="entry name" value="Ribosomal protein L25-like"/>
    <property type="match status" value="1"/>
</dbReference>
<dbReference type="Pfam" id="PF14693">
    <property type="entry name" value="Ribosomal_TL5_C"/>
    <property type="match status" value="1"/>
</dbReference>
<dbReference type="AlphaFoldDB" id="A0AAD3DZG6"/>
<dbReference type="PANTHER" id="PTHR33284">
    <property type="entry name" value="RIBOSOMAL PROTEIN L25/GLN-TRNA SYNTHETASE, ANTI-CODON-BINDING DOMAIN-CONTAINING PROTEIN"/>
    <property type="match status" value="1"/>
</dbReference>
<dbReference type="InterPro" id="IPR020930">
    <property type="entry name" value="Ribosomal_uL5_bac-type"/>
</dbReference>
<dbReference type="Proteomes" id="UP001054857">
    <property type="component" value="Unassembled WGS sequence"/>
</dbReference>
<sequence>MALAVASLRAAAAAGGSPVPLQAARGWLCSLLFQHVESNVQLAVPSCSRAQHIMARPSERQQASVVPEAILQELRELEGPLLSSSRLDGRQRTSLRLSASSLPAPLPPHDVEPGLPCLTAHVRPPQAVGGTASKWLRRAGRVPGRVHSIVGGGSSSSGTAAAEEASSSQAAAGGGQGKEEAAGRPWELLLHFDENELGKMIRSFGRNGCTARVLQLNLARPTETLAVETTTSSTSSSPSSSSSAAAAVSSSPGQGELLGVMRVKPVRVHMNAVTQRLEGVDLLYCPPDRVVLVDVPVRLVNDDLAPGVKKGGWMCVYRRTVRYKALGGAVPPYIEVNVRHMELEQEILIRDLPVPPGTKIYEKNYNAPVLKCTTDVGKD</sequence>
<dbReference type="InterPro" id="IPR037121">
    <property type="entry name" value="Ribosomal_bL25_C"/>
</dbReference>
<proteinExistence type="predicted"/>
<dbReference type="InterPro" id="IPR020057">
    <property type="entry name" value="Ribosomal_bL25_b-dom"/>
</dbReference>
<feature type="region of interest" description="Disordered" evidence="1">
    <location>
        <begin position="225"/>
        <end position="252"/>
    </location>
</feature>